<evidence type="ECO:0000313" key="3">
    <source>
        <dbReference type="Proteomes" id="UP000178880"/>
    </source>
</evidence>
<feature type="region of interest" description="Disordered" evidence="1">
    <location>
        <begin position="1"/>
        <end position="20"/>
    </location>
</feature>
<reference evidence="2 3" key="1">
    <citation type="journal article" date="2016" name="Nat. Commun.">
        <title>Thousands of microbial genomes shed light on interconnected biogeochemical processes in an aquifer system.</title>
        <authorList>
            <person name="Anantharaman K."/>
            <person name="Brown C.T."/>
            <person name="Hug L.A."/>
            <person name="Sharon I."/>
            <person name="Castelle C.J."/>
            <person name="Probst A.J."/>
            <person name="Thomas B.C."/>
            <person name="Singh A."/>
            <person name="Wilkins M.J."/>
            <person name="Karaoz U."/>
            <person name="Brodie E.L."/>
            <person name="Williams K.H."/>
            <person name="Hubbard S.S."/>
            <person name="Banfield J.F."/>
        </authorList>
    </citation>
    <scope>NUCLEOTIDE SEQUENCE [LARGE SCALE GENOMIC DNA]</scope>
</reference>
<comment type="caution">
    <text evidence="2">The sequence shown here is derived from an EMBL/GenBank/DDBJ whole genome shotgun (WGS) entry which is preliminary data.</text>
</comment>
<name>A0A1G2CDH1_9BACT</name>
<evidence type="ECO:0000256" key="1">
    <source>
        <dbReference type="SAM" id="MobiDB-lite"/>
    </source>
</evidence>
<gene>
    <name evidence="2" type="ORF">A2945_01085</name>
</gene>
<accession>A0A1G2CDH1</accession>
<dbReference type="AlphaFoldDB" id="A0A1G2CDH1"/>
<proteinExistence type="predicted"/>
<protein>
    <submittedName>
        <fullName evidence="2">Uncharacterized protein</fullName>
    </submittedName>
</protein>
<organism evidence="2 3">
    <name type="scientific">Candidatus Liptonbacteria bacterium RIFCSPLOWO2_01_FULL_52_25</name>
    <dbReference type="NCBI Taxonomy" id="1798650"/>
    <lineage>
        <taxon>Bacteria</taxon>
        <taxon>Candidatus Liptoniibacteriota</taxon>
    </lineage>
</organism>
<dbReference type="STRING" id="1798650.A2945_01085"/>
<dbReference type="EMBL" id="MHLA01000015">
    <property type="protein sequence ID" value="OGY99433.1"/>
    <property type="molecule type" value="Genomic_DNA"/>
</dbReference>
<evidence type="ECO:0000313" key="2">
    <source>
        <dbReference type="EMBL" id="OGY99433.1"/>
    </source>
</evidence>
<sequence>MGFERMNNVPSPEVGGNPERARLEKCLADLKIHREDLVGKRDTIKENAEKSKVWAPIDTQEIGRFNDRIEETDQDIEGLKKQIEGLG</sequence>
<dbReference type="Proteomes" id="UP000178880">
    <property type="component" value="Unassembled WGS sequence"/>
</dbReference>